<protein>
    <submittedName>
        <fullName evidence="1">TIGR03767 family metallophosphoesterase</fullName>
    </submittedName>
</protein>
<sequence>MATTLDRTITATAPSSRGWHDLTVGAGEPLVRRFLKTDPSQADAGGRAEPLLAFAHLSDLHVCDHQSPARVEFCDRYADPDSPYRGQVDSLGAYRPQELMTTHVLDAAVRSVNSLAAGAPVTGMPLGFAIATGDLVDNAQANEVAWYLALLDGGSVTPDSGDRRRYEGVADFARYDVRYWHPEGSPDGFAEDLPRSLYGYPVVPGLLDAVRSPFAAAGLVVPWLAVYGNHDAHLQGMARSTRVVRALATLGTKLIEIPAGLDPAAISKGDSHIDLGKILALLRSKRRRVTRDAERRLLSRPEFVAAHFASQGKPEGHGFSTTNKEQGTAYYRYDSGLASVLVLDTVNEHGGYDGSLDRGQLRWLMAELAAAQAERRYVVVASHHTLDTLTNGQAPAKSAAHRVLGPEILRLLQSYSCVVLWVNGHTHTCTVQPHDSLWEITSPSLVDWPQQGRSIELVRNGNGTLSAYSVMVDHDGDAAWSGGISSPGELASLSRALSANDWQVRANSPSESARRGTVLDRNVELVLPDPFAS</sequence>
<comment type="caution">
    <text evidence="1">The sequence shown here is derived from an EMBL/GenBank/DDBJ whole genome shotgun (WGS) entry which is preliminary data.</text>
</comment>
<dbReference type="NCBIfam" id="TIGR03767">
    <property type="entry name" value="P_acnes_RR"/>
    <property type="match status" value="1"/>
</dbReference>
<organism evidence="1 2">
    <name type="scientific">Tenggerimyces flavus</name>
    <dbReference type="NCBI Taxonomy" id="1708749"/>
    <lineage>
        <taxon>Bacteria</taxon>
        <taxon>Bacillati</taxon>
        <taxon>Actinomycetota</taxon>
        <taxon>Actinomycetes</taxon>
        <taxon>Propionibacteriales</taxon>
        <taxon>Nocardioidaceae</taxon>
        <taxon>Tenggerimyces</taxon>
    </lineage>
</organism>
<proteinExistence type="predicted"/>
<dbReference type="PANTHER" id="PTHR43143">
    <property type="entry name" value="METALLOPHOSPHOESTERASE, CALCINEURIN SUPERFAMILY"/>
    <property type="match status" value="1"/>
</dbReference>
<dbReference type="PANTHER" id="PTHR43143:SF1">
    <property type="entry name" value="SERINE_THREONINE-PROTEIN PHOSPHATASE CPPED1"/>
    <property type="match status" value="1"/>
</dbReference>
<dbReference type="Gene3D" id="3.60.21.10">
    <property type="match status" value="1"/>
</dbReference>
<accession>A0ABV7Y1Z4</accession>
<dbReference type="EMBL" id="JBHRZH010000001">
    <property type="protein sequence ID" value="MFC3759271.1"/>
    <property type="molecule type" value="Genomic_DNA"/>
</dbReference>
<dbReference type="InterPro" id="IPR051918">
    <property type="entry name" value="STPP_CPPED1"/>
</dbReference>
<keyword evidence="2" id="KW-1185">Reference proteome</keyword>
<dbReference type="RefSeq" id="WP_205122322.1">
    <property type="nucleotide sequence ID" value="NZ_JAFBCM010000001.1"/>
</dbReference>
<dbReference type="InterPro" id="IPR029052">
    <property type="entry name" value="Metallo-depent_PP-like"/>
</dbReference>
<reference evidence="2" key="1">
    <citation type="journal article" date="2019" name="Int. J. Syst. Evol. Microbiol.">
        <title>The Global Catalogue of Microorganisms (GCM) 10K type strain sequencing project: providing services to taxonomists for standard genome sequencing and annotation.</title>
        <authorList>
            <consortium name="The Broad Institute Genomics Platform"/>
            <consortium name="The Broad Institute Genome Sequencing Center for Infectious Disease"/>
            <person name="Wu L."/>
            <person name="Ma J."/>
        </authorList>
    </citation>
    <scope>NUCLEOTIDE SEQUENCE [LARGE SCALE GENOMIC DNA]</scope>
    <source>
        <strain evidence="2">CGMCC 4.7241</strain>
    </source>
</reference>
<dbReference type="SUPFAM" id="SSF56300">
    <property type="entry name" value="Metallo-dependent phosphatases"/>
    <property type="match status" value="1"/>
</dbReference>
<evidence type="ECO:0000313" key="1">
    <source>
        <dbReference type="EMBL" id="MFC3759271.1"/>
    </source>
</evidence>
<evidence type="ECO:0000313" key="2">
    <source>
        <dbReference type="Proteomes" id="UP001595699"/>
    </source>
</evidence>
<dbReference type="Proteomes" id="UP001595699">
    <property type="component" value="Unassembled WGS sequence"/>
</dbReference>
<gene>
    <name evidence="1" type="ORF">ACFOUW_00335</name>
</gene>
<dbReference type="InterPro" id="IPR022506">
    <property type="entry name" value="Metallophosphoesterase_PPA1498"/>
</dbReference>
<name>A0ABV7Y1Z4_9ACTN</name>